<protein>
    <recommendedName>
        <fullName evidence="5">Lipoprotein</fullName>
    </recommendedName>
</protein>
<feature type="compositionally biased region" description="Polar residues" evidence="1">
    <location>
        <begin position="87"/>
        <end position="98"/>
    </location>
</feature>
<comment type="caution">
    <text evidence="3">The sequence shown here is derived from an EMBL/GenBank/DDBJ whole genome shotgun (WGS) entry which is preliminary data.</text>
</comment>
<evidence type="ECO:0000256" key="2">
    <source>
        <dbReference type="SAM" id="SignalP"/>
    </source>
</evidence>
<dbReference type="OrthoDB" id="7835439at2"/>
<gene>
    <name evidence="3" type="ORF">FHP24_07060</name>
</gene>
<proteinExistence type="predicted"/>
<name>A0A5C4XQV6_9HYPH</name>
<organism evidence="3 4">
    <name type="scientific">Aliirhizobium smilacinae</name>
    <dbReference type="NCBI Taxonomy" id="1395944"/>
    <lineage>
        <taxon>Bacteria</taxon>
        <taxon>Pseudomonadati</taxon>
        <taxon>Pseudomonadota</taxon>
        <taxon>Alphaproteobacteria</taxon>
        <taxon>Hyphomicrobiales</taxon>
        <taxon>Rhizobiaceae</taxon>
        <taxon>Aliirhizobium</taxon>
    </lineage>
</organism>
<dbReference type="RefSeq" id="WP_139674807.1">
    <property type="nucleotide sequence ID" value="NZ_VDMN01000001.1"/>
</dbReference>
<dbReference type="Proteomes" id="UP000311605">
    <property type="component" value="Unassembled WGS sequence"/>
</dbReference>
<feature type="compositionally biased region" description="Basic and acidic residues" evidence="1">
    <location>
        <begin position="53"/>
        <end position="62"/>
    </location>
</feature>
<dbReference type="AlphaFoldDB" id="A0A5C4XQV6"/>
<dbReference type="PROSITE" id="PS51257">
    <property type="entry name" value="PROKAR_LIPOPROTEIN"/>
    <property type="match status" value="1"/>
</dbReference>
<feature type="region of interest" description="Disordered" evidence="1">
    <location>
        <begin position="50"/>
        <end position="212"/>
    </location>
</feature>
<feature type="compositionally biased region" description="Basic and acidic residues" evidence="1">
    <location>
        <begin position="185"/>
        <end position="198"/>
    </location>
</feature>
<feature type="compositionally biased region" description="Polar residues" evidence="1">
    <location>
        <begin position="166"/>
        <end position="180"/>
    </location>
</feature>
<accession>A0A5C4XQV6</accession>
<keyword evidence="2" id="KW-0732">Signal</keyword>
<evidence type="ECO:0000313" key="4">
    <source>
        <dbReference type="Proteomes" id="UP000311605"/>
    </source>
</evidence>
<feature type="chain" id="PRO_5023119942" description="Lipoprotein" evidence="2">
    <location>
        <begin position="25"/>
        <end position="212"/>
    </location>
</feature>
<evidence type="ECO:0000313" key="3">
    <source>
        <dbReference type="EMBL" id="TNM65976.1"/>
    </source>
</evidence>
<sequence length="212" mass="23142">METKKTLHVALSAAGLLAVTVALSGCMGSPTYGTDKTAMEQLGDDVTSAIDIGGDRSKEKAKIRYNPRPSLVVASHQEGGNLPPPQQSLANRENNPNWVESPEEARERLRQEATDNQGNPNYRSPLLAGRGQAGQMTEPEKWEAFRRAKANANDPGIVGGRRTLSDPPSQYRSADATTLQDLGEPETKKEARRKKEAEAASTKDSSWWKPFQ</sequence>
<reference evidence="3 4" key="1">
    <citation type="submission" date="2019-06" db="EMBL/GenBank/DDBJ databases">
        <title>The draft genome of Rhizobium smilacinae PTYR-5.</title>
        <authorList>
            <person name="Liu L."/>
            <person name="Li L."/>
            <person name="Zhang X."/>
        </authorList>
    </citation>
    <scope>NUCLEOTIDE SEQUENCE [LARGE SCALE GENOMIC DNA]</scope>
    <source>
        <strain evidence="3 4">PTYR-5</strain>
    </source>
</reference>
<evidence type="ECO:0008006" key="5">
    <source>
        <dbReference type="Google" id="ProtNLM"/>
    </source>
</evidence>
<feature type="compositionally biased region" description="Basic and acidic residues" evidence="1">
    <location>
        <begin position="103"/>
        <end position="113"/>
    </location>
</feature>
<feature type="signal peptide" evidence="2">
    <location>
        <begin position="1"/>
        <end position="24"/>
    </location>
</feature>
<dbReference type="EMBL" id="VDMN01000001">
    <property type="protein sequence ID" value="TNM65976.1"/>
    <property type="molecule type" value="Genomic_DNA"/>
</dbReference>
<keyword evidence="4" id="KW-1185">Reference proteome</keyword>
<evidence type="ECO:0000256" key="1">
    <source>
        <dbReference type="SAM" id="MobiDB-lite"/>
    </source>
</evidence>